<protein>
    <recommendedName>
        <fullName evidence="6 7">3'-5' exonuclease DinG</fullName>
        <ecNumber evidence="6 7">3.1.-.-</ecNumber>
    </recommendedName>
</protein>
<dbReference type="InterPro" id="IPR014013">
    <property type="entry name" value="Helic_SF1/SF2_ATP-bd_DinG/Rad3"/>
</dbReference>
<evidence type="ECO:0000256" key="6">
    <source>
        <dbReference type="HAMAP-Rule" id="MF_02206"/>
    </source>
</evidence>
<dbReference type="SMART" id="SM00479">
    <property type="entry name" value="EXOIII"/>
    <property type="match status" value="1"/>
</dbReference>
<keyword evidence="10" id="KW-0347">Helicase</keyword>
<keyword evidence="1 6" id="KW-0540">Nuclease</keyword>
<dbReference type="InterPro" id="IPR027417">
    <property type="entry name" value="P-loop_NTPase"/>
</dbReference>
<evidence type="ECO:0000256" key="3">
    <source>
        <dbReference type="ARBA" id="ARBA00022801"/>
    </source>
</evidence>
<comment type="caution">
    <text evidence="6">Lacks conserved residue(s) required for the propagation of feature annotation.</text>
</comment>
<organism evidence="10 11">
    <name type="scientific">Bacillus methanolicus (strain MGA3 / ATCC 53907)</name>
    <dbReference type="NCBI Taxonomy" id="796606"/>
    <lineage>
        <taxon>Bacteria</taxon>
        <taxon>Bacillati</taxon>
        <taxon>Bacillota</taxon>
        <taxon>Bacilli</taxon>
        <taxon>Bacillales</taxon>
        <taxon>Bacillaceae</taxon>
        <taxon>Bacillus</taxon>
    </lineage>
</organism>
<dbReference type="EMBL" id="CP007739">
    <property type="protein sequence ID" value="AIE60517.1"/>
    <property type="molecule type" value="Genomic_DNA"/>
</dbReference>
<evidence type="ECO:0000313" key="11">
    <source>
        <dbReference type="Proteomes" id="UP000027602"/>
    </source>
</evidence>
<dbReference type="PROSITE" id="PS51193">
    <property type="entry name" value="HELICASE_ATP_BIND_2"/>
    <property type="match status" value="1"/>
</dbReference>
<dbReference type="PROSITE" id="PS51194">
    <property type="entry name" value="HELICASE_CTER"/>
    <property type="match status" value="1"/>
</dbReference>
<dbReference type="OrthoDB" id="9803913at2"/>
<dbReference type="GO" id="GO:0005524">
    <property type="term" value="F:ATP binding"/>
    <property type="evidence" value="ECO:0007669"/>
    <property type="project" value="UniProtKB-UniRule"/>
</dbReference>
<dbReference type="InterPro" id="IPR045028">
    <property type="entry name" value="DinG/Rad3-like"/>
</dbReference>
<dbReference type="Gene3D" id="3.30.420.10">
    <property type="entry name" value="Ribonuclease H-like superfamily/Ribonuclease H"/>
    <property type="match status" value="1"/>
</dbReference>
<comment type="similarity">
    <text evidence="6 7">Belongs to the helicase family. DinG subfamily. Type 2 sub-subfamily.</text>
</comment>
<dbReference type="InterPro" id="IPR013520">
    <property type="entry name" value="Ribonucl_H"/>
</dbReference>
<dbReference type="eggNOG" id="COG1199">
    <property type="taxonomic scope" value="Bacteria"/>
</dbReference>
<dbReference type="NCBIfam" id="NF005981">
    <property type="entry name" value="PRK08074.1"/>
    <property type="match status" value="1"/>
</dbReference>
<dbReference type="FunFam" id="3.40.50.300:FF:000437">
    <property type="entry name" value="ATP-dependent DNA helicase DinG"/>
    <property type="match status" value="1"/>
</dbReference>
<evidence type="ECO:0000259" key="9">
    <source>
        <dbReference type="PROSITE" id="PS51194"/>
    </source>
</evidence>
<dbReference type="GO" id="GO:0008408">
    <property type="term" value="F:3'-5' exonuclease activity"/>
    <property type="evidence" value="ECO:0007669"/>
    <property type="project" value="UniProtKB-UniRule"/>
</dbReference>
<dbReference type="InterPro" id="IPR006555">
    <property type="entry name" value="ATP-dep_Helicase_C"/>
</dbReference>
<dbReference type="EC" id="3.1.-.-" evidence="6 7"/>
<evidence type="ECO:0000256" key="7">
    <source>
        <dbReference type="RuleBase" id="RU364106"/>
    </source>
</evidence>
<feature type="binding site" evidence="6">
    <location>
        <begin position="285"/>
        <end position="292"/>
    </location>
    <ligand>
        <name>ATP</name>
        <dbReference type="ChEBI" id="CHEBI:30616"/>
    </ligand>
</feature>
<dbReference type="SUPFAM" id="SSF52540">
    <property type="entry name" value="P-loop containing nucleoside triphosphate hydrolases"/>
    <property type="match status" value="1"/>
</dbReference>
<dbReference type="GO" id="GO:0003678">
    <property type="term" value="F:DNA helicase activity"/>
    <property type="evidence" value="ECO:0007669"/>
    <property type="project" value="TreeGrafter"/>
</dbReference>
<reference evidence="10 11" key="1">
    <citation type="journal article" date="2015" name="BMC Genomics">
        <title>Transcriptome analysis of thermophilic methylotrophic Bacillus methanolicus MGA3 using RNA-sequencing provides detailed insights into its previously uncharted transcriptional landscape.</title>
        <authorList>
            <person name="Irla M."/>
            <person name="Neshat A."/>
            <person name="Brautaset T."/>
            <person name="Ruckert C."/>
            <person name="Kalinowski J."/>
            <person name="Wendisch V.F."/>
        </authorList>
    </citation>
    <scope>NUCLEOTIDE SEQUENCE [LARGE SCALE GENOMIC DNA]</scope>
    <source>
        <strain evidence="11">MGA3 / ATCC 53907</strain>
    </source>
</reference>
<dbReference type="AlphaFoldDB" id="I3E9V0"/>
<dbReference type="CDD" id="cd06127">
    <property type="entry name" value="DEDDh"/>
    <property type="match status" value="1"/>
</dbReference>
<dbReference type="GO" id="GO:0006260">
    <property type="term" value="P:DNA replication"/>
    <property type="evidence" value="ECO:0007669"/>
    <property type="project" value="InterPro"/>
</dbReference>
<dbReference type="Pfam" id="PF13307">
    <property type="entry name" value="Helicase_C_2"/>
    <property type="match status" value="1"/>
</dbReference>
<evidence type="ECO:0000313" key="10">
    <source>
        <dbReference type="EMBL" id="AIE60517.1"/>
    </source>
</evidence>
<evidence type="ECO:0000256" key="4">
    <source>
        <dbReference type="ARBA" id="ARBA00022839"/>
    </source>
</evidence>
<keyword evidence="11" id="KW-1185">Reference proteome</keyword>
<dbReference type="SUPFAM" id="SSF53098">
    <property type="entry name" value="Ribonuclease H-like"/>
    <property type="match status" value="1"/>
</dbReference>
<dbReference type="Proteomes" id="UP000027602">
    <property type="component" value="Chromosome"/>
</dbReference>
<dbReference type="InterPro" id="IPR006054">
    <property type="entry name" value="DnaQ"/>
</dbReference>
<dbReference type="InterPro" id="IPR014001">
    <property type="entry name" value="Helicase_ATP-bd"/>
</dbReference>
<dbReference type="KEGG" id="bmet:BMMGA3_10605"/>
<evidence type="ECO:0000256" key="2">
    <source>
        <dbReference type="ARBA" id="ARBA00022741"/>
    </source>
</evidence>
<dbReference type="GO" id="GO:0003677">
    <property type="term" value="F:DNA binding"/>
    <property type="evidence" value="ECO:0007669"/>
    <property type="project" value="InterPro"/>
</dbReference>
<dbReference type="eggNOG" id="COG0847">
    <property type="taxonomic scope" value="Bacteria"/>
</dbReference>
<dbReference type="GO" id="GO:0016818">
    <property type="term" value="F:hydrolase activity, acting on acid anhydrides, in phosphorus-containing anhydrides"/>
    <property type="evidence" value="ECO:0007669"/>
    <property type="project" value="InterPro"/>
</dbReference>
<feature type="domain" description="Helicase C-terminal" evidence="9">
    <location>
        <begin position="747"/>
        <end position="926"/>
    </location>
</feature>
<dbReference type="PANTHER" id="PTHR11472:SF34">
    <property type="entry name" value="REGULATOR OF TELOMERE ELONGATION HELICASE 1"/>
    <property type="match status" value="1"/>
</dbReference>
<evidence type="ECO:0000259" key="8">
    <source>
        <dbReference type="PROSITE" id="PS51193"/>
    </source>
</evidence>
<dbReference type="GO" id="GO:0003887">
    <property type="term" value="F:DNA-directed DNA polymerase activity"/>
    <property type="evidence" value="ECO:0007669"/>
    <property type="project" value="InterPro"/>
</dbReference>
<keyword evidence="2 6" id="KW-0547">Nucleotide-binding</keyword>
<accession>I3E9V0</accession>
<dbReference type="HOGENOM" id="CLU_012117_1_0_9"/>
<evidence type="ECO:0000256" key="5">
    <source>
        <dbReference type="ARBA" id="ARBA00022840"/>
    </source>
</evidence>
<dbReference type="SMART" id="SM00491">
    <property type="entry name" value="HELICc2"/>
    <property type="match status" value="1"/>
</dbReference>
<dbReference type="InterPro" id="IPR012337">
    <property type="entry name" value="RNaseH-like_sf"/>
</dbReference>
<keyword evidence="5 6" id="KW-0067">ATP-binding</keyword>
<dbReference type="NCBIfam" id="TIGR01407">
    <property type="entry name" value="dinG_rel"/>
    <property type="match status" value="1"/>
</dbReference>
<gene>
    <name evidence="6 7" type="primary">dinG</name>
    <name evidence="10" type="ORF">BMMGA3_10605</name>
</gene>
<dbReference type="Gene3D" id="3.40.50.300">
    <property type="entry name" value="P-loop containing nucleotide triphosphate hydrolases"/>
    <property type="match status" value="2"/>
</dbReference>
<comment type="function">
    <text evidence="6 7">3'-5' exonuclease.</text>
</comment>
<keyword evidence="4 6" id="KW-0269">Exonuclease</keyword>
<dbReference type="InterPro" id="IPR036397">
    <property type="entry name" value="RNaseH_sf"/>
</dbReference>
<dbReference type="Pfam" id="PF00929">
    <property type="entry name" value="RNase_T"/>
    <property type="match status" value="1"/>
</dbReference>
<dbReference type="NCBIfam" id="TIGR00573">
    <property type="entry name" value="dnaq"/>
    <property type="match status" value="1"/>
</dbReference>
<proteinExistence type="inferred from homology"/>
<dbReference type="STRING" id="796606.BMMGA3_10605"/>
<name>I3E9V0_BACMM</name>
<dbReference type="HAMAP" id="MF_02206">
    <property type="entry name" value="DinG_exonucl"/>
    <property type="match status" value="1"/>
</dbReference>
<keyword evidence="3 6" id="KW-0378">Hydrolase</keyword>
<dbReference type="FunFam" id="3.30.420.10:FF:000045">
    <property type="entry name" value="3'-5' exonuclease DinG"/>
    <property type="match status" value="1"/>
</dbReference>
<dbReference type="RefSeq" id="WP_004435221.1">
    <property type="nucleotide sequence ID" value="NZ_ADWW01000002.1"/>
</dbReference>
<dbReference type="PANTHER" id="PTHR11472">
    <property type="entry name" value="DNA REPAIR DEAD HELICASE RAD3/XP-D SUBFAMILY MEMBER"/>
    <property type="match status" value="1"/>
</dbReference>
<dbReference type="SMART" id="SM00487">
    <property type="entry name" value="DEXDc"/>
    <property type="match status" value="1"/>
</dbReference>
<dbReference type="InterPro" id="IPR006310">
    <property type="entry name" value="DinG"/>
</dbReference>
<dbReference type="InterPro" id="IPR001650">
    <property type="entry name" value="Helicase_C-like"/>
</dbReference>
<feature type="domain" description="Helicase ATP-binding" evidence="8">
    <location>
        <begin position="250"/>
        <end position="512"/>
    </location>
</feature>
<evidence type="ECO:0000256" key="1">
    <source>
        <dbReference type="ARBA" id="ARBA00022722"/>
    </source>
</evidence>
<sequence length="936" mass="107181">MNQHKFTVIDLETTGNAPKRGDRIIQFAAVVIENGKIIEQYSSFVNPEQEISPFIEELTGINDEMVKNAPFFSEIAPKILSLLDGAYFVAHNVLFDLSFLQEELIHAGYEGFFGPILDTVELARILLPTADSYKLSDLAAKEKLSHDRPHQADSDAYVTAELLLILLEKLQKIPLCTMRQLYKLSDGLKSDLHVLLGDIIMKKEQTIEVLPESIEIFRGIALKKKKDLPKSVSNPSHLEYPFDIESKEALLQKAFPAFERRTGQFQMMDTVYHSFLNQQHSLIEAGTGVGKSLAYLIPAVIFSKLKNEPVVISTYTTQLQEQLLRRDILLLNKIFSFPIKTVLLKGRNHYISLFKFKLSLNEEDDNYDTCLTKMQILVWLLETDTGDYEELNLSSGGRLFWNYIKNDETAFLQGKAWSSHDYYLRARNEAQSADLIITNHAFLLSDAGADQSILPDYHYVIIDEGHQFEKAAGKHFGFSLDYLAIRHLLSRLGTYEQKQLFYKFEQLLNDVKWQNSEIVHTFEVNQIISDLSIEFDELFKTISVYAGKKTKDKGLAFNKIKYRLTNNESGKEWNALQAVSERILFLIKDLICLFKKRLHVMNQFKVERSGEQKAVLEEIASVFESLKEVKDVIKNLFIIQQPEYVIWIETDLRAFQNATTVYAQPVEVSSFLEQQFFADKKSVVLTSATLTVKNSFKFIVRELGLENLDYQTETIPSPFRYSEQVQLIISEDLPEISTVSMEEYTASIVEHLISIAEATKGRMLVLFTAYDMLKKTYELMKESGFLEDYALIAQGITSGSRTRLTRNFQRFDKAILLGTNSFWEGVDIPGEDLSCLIIVRLPFSPPDEPIVQAKCEAIKRNGGNPFSDHSLPEAVIRFKQGFGRLIRSEQDRGIIVVFDKRIITTRYGKTFLDSIPKIPIKKSNINELVQFIHDWL</sequence>